<gene>
    <name evidence="2" type="ORF">GM661_13340</name>
</gene>
<proteinExistence type="inferred from homology"/>
<organism evidence="2 3">
    <name type="scientific">Iocasia fonsfrigidae</name>
    <dbReference type="NCBI Taxonomy" id="2682810"/>
    <lineage>
        <taxon>Bacteria</taxon>
        <taxon>Bacillati</taxon>
        <taxon>Bacillota</taxon>
        <taxon>Clostridia</taxon>
        <taxon>Halanaerobiales</taxon>
        <taxon>Halanaerobiaceae</taxon>
        <taxon>Iocasia</taxon>
    </lineage>
</organism>
<evidence type="ECO:0000313" key="2">
    <source>
        <dbReference type="EMBL" id="QTL98877.1"/>
    </source>
</evidence>
<dbReference type="InterPro" id="IPR016772">
    <property type="entry name" value="UCP020408"/>
</dbReference>
<dbReference type="RefSeq" id="WP_230867275.1">
    <property type="nucleotide sequence ID" value="NZ_CP046640.1"/>
</dbReference>
<accession>A0A8A7KJ68</accession>
<comment type="similarity">
    <text evidence="1">Belongs to the UPF0751 family.</text>
</comment>
<dbReference type="AlphaFoldDB" id="A0A8A7KJ68"/>
<protein>
    <submittedName>
        <fullName evidence="2">DUF2325 domain-containing protein</fullName>
    </submittedName>
</protein>
<reference evidence="2" key="1">
    <citation type="submission" date="2019-12" db="EMBL/GenBank/DDBJ databases">
        <authorList>
            <person name="zhang j."/>
            <person name="sun C.M."/>
        </authorList>
    </citation>
    <scope>NUCLEOTIDE SEQUENCE</scope>
    <source>
        <strain evidence="2">NS-1</strain>
    </source>
</reference>
<dbReference type="KEGG" id="ifn:GM661_13340"/>
<dbReference type="EMBL" id="CP046640">
    <property type="protein sequence ID" value="QTL98877.1"/>
    <property type="molecule type" value="Genomic_DNA"/>
</dbReference>
<dbReference type="PIRSF" id="PIRSF020408">
    <property type="entry name" value="UCP020408"/>
    <property type="match status" value="1"/>
</dbReference>
<keyword evidence="3" id="KW-1185">Reference proteome</keyword>
<name>A0A8A7KJ68_9FIRM</name>
<sequence>MSLMIIGADNLGSIEENVRDIGFTEIIHLSGRSKSAFRNFQLPVDIDMVLVLTDYIHHTAMKKVKREAKDKKVDVIYARRSWAAIYKKLERRQVLNCI</sequence>
<evidence type="ECO:0000313" key="3">
    <source>
        <dbReference type="Proteomes" id="UP000665020"/>
    </source>
</evidence>
<dbReference type="Pfam" id="PF10087">
    <property type="entry name" value="DUF2325"/>
    <property type="match status" value="1"/>
</dbReference>
<dbReference type="Proteomes" id="UP000665020">
    <property type="component" value="Chromosome"/>
</dbReference>
<evidence type="ECO:0000256" key="1">
    <source>
        <dbReference type="ARBA" id="ARBA00007189"/>
    </source>
</evidence>